<proteinExistence type="predicted"/>
<name>A0A1C3Z3F6_9ENTR</name>
<accession>A0A1C3Z3F6</accession>
<dbReference type="EMBL" id="FMBC01000001">
    <property type="protein sequence ID" value="SCB76901.1"/>
    <property type="molecule type" value="Genomic_DNA"/>
</dbReference>
<sequence>MQRSSIRRFYLAYFRATQDVCWLAHQSAGQRLKMLEELMQWEVTTPISKD</sequence>
<reference evidence="2" key="1">
    <citation type="submission" date="2016-08" db="EMBL/GenBank/DDBJ databases">
        <authorList>
            <person name="Varghese N."/>
            <person name="Submissions Spin"/>
        </authorList>
    </citation>
    <scope>NUCLEOTIDE SEQUENCE [LARGE SCALE GENOMIC DNA]</scope>
    <source>
        <strain evidence="2">REICA_142</strain>
    </source>
</reference>
<dbReference type="OrthoDB" id="6488438at2"/>
<dbReference type="AlphaFoldDB" id="A0A1C3Z3F6"/>
<gene>
    <name evidence="1" type="ORF">GA0061070_1001145</name>
</gene>
<dbReference type="RefSeq" id="WP_090132794.1">
    <property type="nucleotide sequence ID" value="NZ_FMBC01000001.1"/>
</dbReference>
<dbReference type="GO" id="GO:0046325">
    <property type="term" value="P:negative regulation of D-glucose import"/>
    <property type="evidence" value="ECO:0007669"/>
    <property type="project" value="InterPro"/>
</dbReference>
<evidence type="ECO:0000313" key="2">
    <source>
        <dbReference type="Proteomes" id="UP000198515"/>
    </source>
</evidence>
<organism evidence="1 2">
    <name type="scientific">Kosakonia oryziphila</name>
    <dbReference type="NCBI Taxonomy" id="1005667"/>
    <lineage>
        <taxon>Bacteria</taxon>
        <taxon>Pseudomonadati</taxon>
        <taxon>Pseudomonadota</taxon>
        <taxon>Gammaproteobacteria</taxon>
        <taxon>Enterobacterales</taxon>
        <taxon>Enterobacteriaceae</taxon>
        <taxon>Kosakonia</taxon>
    </lineage>
</organism>
<evidence type="ECO:0000313" key="1">
    <source>
        <dbReference type="EMBL" id="SCB76901.1"/>
    </source>
</evidence>
<keyword evidence="2" id="KW-1185">Reference proteome</keyword>
<dbReference type="Proteomes" id="UP000198515">
    <property type="component" value="Unassembled WGS sequence"/>
</dbReference>
<protein>
    <submittedName>
        <fullName evidence="1">Inhibitor of glucose uptake transporter SgrT</fullName>
    </submittedName>
</protein>
<dbReference type="InterPro" id="IPR031767">
    <property type="entry name" value="SgrT"/>
</dbReference>
<dbReference type="Pfam" id="PF15894">
    <property type="entry name" value="SgrT"/>
    <property type="match status" value="1"/>
</dbReference>